<dbReference type="SUPFAM" id="SSF47095">
    <property type="entry name" value="HMG-box"/>
    <property type="match status" value="1"/>
</dbReference>
<dbReference type="PROSITE" id="PS50118">
    <property type="entry name" value="HMG_BOX_2"/>
    <property type="match status" value="1"/>
</dbReference>
<accession>A0A4P9YJW7</accession>
<dbReference type="Proteomes" id="UP000281549">
    <property type="component" value="Unassembled WGS sequence"/>
</dbReference>
<protein>
    <recommendedName>
        <fullName evidence="2">HMG box domain-containing protein</fullName>
    </recommendedName>
</protein>
<dbReference type="EMBL" id="ML005379">
    <property type="protein sequence ID" value="RKP18740.1"/>
    <property type="molecule type" value="Genomic_DNA"/>
</dbReference>
<dbReference type="InterPro" id="IPR009071">
    <property type="entry name" value="HMG_box_dom"/>
</dbReference>
<dbReference type="Gene3D" id="1.10.30.10">
    <property type="entry name" value="High mobility group box domain"/>
    <property type="match status" value="1"/>
</dbReference>
<sequence length="70" mass="8528">RRERPSREKNAPKKNLTAYMFFTKHLYNNLDVPFKDRACQVAQKWKELTDDQKAIYYEKAVADKKRYDQE</sequence>
<dbReference type="GO" id="GO:0003677">
    <property type="term" value="F:DNA binding"/>
    <property type="evidence" value="ECO:0007669"/>
    <property type="project" value="UniProtKB-UniRule"/>
</dbReference>
<dbReference type="InterPro" id="IPR036910">
    <property type="entry name" value="HMG_box_dom_sf"/>
</dbReference>
<keyword evidence="1" id="KW-0238">DNA-binding</keyword>
<dbReference type="Pfam" id="PF09011">
    <property type="entry name" value="HMG_box_2"/>
    <property type="match status" value="1"/>
</dbReference>
<dbReference type="AlphaFoldDB" id="A0A4P9YJW7"/>
<feature type="non-terminal residue" evidence="3">
    <location>
        <position position="1"/>
    </location>
</feature>
<feature type="DNA-binding region" description="HMG box" evidence="1">
    <location>
        <begin position="12"/>
        <end position="70"/>
    </location>
</feature>
<evidence type="ECO:0000313" key="3">
    <source>
        <dbReference type="EMBL" id="RKP18740.1"/>
    </source>
</evidence>
<proteinExistence type="predicted"/>
<reference evidence="4" key="1">
    <citation type="journal article" date="2018" name="Nat. Microbiol.">
        <title>Leveraging single-cell genomics to expand the fungal tree of life.</title>
        <authorList>
            <person name="Ahrendt S.R."/>
            <person name="Quandt C.A."/>
            <person name="Ciobanu D."/>
            <person name="Clum A."/>
            <person name="Salamov A."/>
            <person name="Andreopoulos B."/>
            <person name="Cheng J.F."/>
            <person name="Woyke T."/>
            <person name="Pelin A."/>
            <person name="Henrissat B."/>
            <person name="Reynolds N.K."/>
            <person name="Benny G.L."/>
            <person name="Smith M.E."/>
            <person name="James T.Y."/>
            <person name="Grigoriev I.V."/>
        </authorList>
    </citation>
    <scope>NUCLEOTIDE SEQUENCE [LARGE SCALE GENOMIC DNA]</scope>
    <source>
        <strain evidence="4">CSF55</strain>
    </source>
</reference>
<organism evidence="3 4">
    <name type="scientific">Rozella allomycis (strain CSF55)</name>
    <dbReference type="NCBI Taxonomy" id="988480"/>
    <lineage>
        <taxon>Eukaryota</taxon>
        <taxon>Fungi</taxon>
        <taxon>Fungi incertae sedis</taxon>
        <taxon>Cryptomycota</taxon>
        <taxon>Cryptomycota incertae sedis</taxon>
        <taxon>Rozella</taxon>
    </lineage>
</organism>
<evidence type="ECO:0000259" key="2">
    <source>
        <dbReference type="PROSITE" id="PS50118"/>
    </source>
</evidence>
<gene>
    <name evidence="3" type="ORF">ROZALSC1DRAFT_3001</name>
</gene>
<dbReference type="SMART" id="SM00398">
    <property type="entry name" value="HMG"/>
    <property type="match status" value="1"/>
</dbReference>
<name>A0A4P9YJW7_ROZAC</name>
<feature type="domain" description="HMG box" evidence="2">
    <location>
        <begin position="12"/>
        <end position="70"/>
    </location>
</feature>
<dbReference type="GO" id="GO:0005634">
    <property type="term" value="C:nucleus"/>
    <property type="evidence" value="ECO:0007669"/>
    <property type="project" value="UniProtKB-UniRule"/>
</dbReference>
<evidence type="ECO:0000313" key="4">
    <source>
        <dbReference type="Proteomes" id="UP000281549"/>
    </source>
</evidence>
<feature type="non-terminal residue" evidence="3">
    <location>
        <position position="70"/>
    </location>
</feature>
<keyword evidence="1" id="KW-0539">Nucleus</keyword>
<evidence type="ECO:0000256" key="1">
    <source>
        <dbReference type="PROSITE-ProRule" id="PRU00267"/>
    </source>
</evidence>